<gene>
    <name evidence="1" type="ORF">TraAM80_01320</name>
</gene>
<keyword evidence="2" id="KW-1185">Reference proteome</keyword>
<dbReference type="OrthoDB" id="264458at2759"/>
<dbReference type="RefSeq" id="XP_029241756.1">
    <property type="nucleotide sequence ID" value="XM_029378372.1"/>
</dbReference>
<sequence length="168" mass="18372">MENGEDAPLWFITPPDLQPQNIAAANDPPAGAPPLGFSSAVRCQLRLVPLIKRYFFAPGSVLFQQLLDAGARQHLRYHFHCTQRLPPTVCLDPTMQCFELEQGGREVRVSAEAEVEGHKETVSAPLGLFSAPRTLYKLLVETTEGNLLDGASAFNAALRTELEGGSRE</sequence>
<dbReference type="GeneID" id="40325253"/>
<evidence type="ECO:0000313" key="2">
    <source>
        <dbReference type="Proteomes" id="UP000283634"/>
    </source>
</evidence>
<reference evidence="1 2" key="1">
    <citation type="journal article" date="2018" name="BMC Genomics">
        <title>Genomic comparison of Trypanosoma conorhini and Trypanosoma rangeli to Trypanosoma cruzi strains of high and low virulence.</title>
        <authorList>
            <person name="Bradwell K.R."/>
            <person name="Koparde V.N."/>
            <person name="Matveyev A.V."/>
            <person name="Serrano M.G."/>
            <person name="Alves J.M."/>
            <person name="Parikh H."/>
            <person name="Huang B."/>
            <person name="Lee V."/>
            <person name="Espinosa-Alvarez O."/>
            <person name="Ortiz P.A."/>
            <person name="Costa-Martins A.G."/>
            <person name="Teixeira M.M."/>
            <person name="Buck G.A."/>
        </authorList>
    </citation>
    <scope>NUCLEOTIDE SEQUENCE [LARGE SCALE GENOMIC DNA]</scope>
    <source>
        <strain evidence="1 2">AM80</strain>
    </source>
</reference>
<proteinExistence type="predicted"/>
<organism evidence="1 2">
    <name type="scientific">Trypanosoma rangeli</name>
    <dbReference type="NCBI Taxonomy" id="5698"/>
    <lineage>
        <taxon>Eukaryota</taxon>
        <taxon>Discoba</taxon>
        <taxon>Euglenozoa</taxon>
        <taxon>Kinetoplastea</taxon>
        <taxon>Metakinetoplastina</taxon>
        <taxon>Trypanosomatida</taxon>
        <taxon>Trypanosomatidae</taxon>
        <taxon>Trypanosoma</taxon>
        <taxon>Herpetosoma</taxon>
    </lineage>
</organism>
<protein>
    <submittedName>
        <fullName evidence="1">Uncharacterized protein</fullName>
    </submittedName>
</protein>
<dbReference type="EMBL" id="MKGL01000027">
    <property type="protein sequence ID" value="RNF10759.1"/>
    <property type="molecule type" value="Genomic_DNA"/>
</dbReference>
<accession>A0A3R7NS34</accession>
<dbReference type="AlphaFoldDB" id="A0A3R7NS34"/>
<evidence type="ECO:0000313" key="1">
    <source>
        <dbReference type="EMBL" id="RNF10759.1"/>
    </source>
</evidence>
<comment type="caution">
    <text evidence="1">The sequence shown here is derived from an EMBL/GenBank/DDBJ whole genome shotgun (WGS) entry which is preliminary data.</text>
</comment>
<dbReference type="Proteomes" id="UP000283634">
    <property type="component" value="Unassembled WGS sequence"/>
</dbReference>
<name>A0A3R7NS34_TRYRA</name>